<dbReference type="AlphaFoldDB" id="A0A9X7GFW5"/>
<protein>
    <submittedName>
        <fullName evidence="1">Uncharacterized protein</fullName>
    </submittedName>
</protein>
<proteinExistence type="predicted"/>
<organism evidence="1 2">
    <name type="scientific">Bacillus thuringiensis</name>
    <dbReference type="NCBI Taxonomy" id="1428"/>
    <lineage>
        <taxon>Bacteria</taxon>
        <taxon>Bacillati</taxon>
        <taxon>Bacillota</taxon>
        <taxon>Bacilli</taxon>
        <taxon>Bacillales</taxon>
        <taxon>Bacillaceae</taxon>
        <taxon>Bacillus</taxon>
        <taxon>Bacillus cereus group</taxon>
    </lineage>
</organism>
<evidence type="ECO:0000313" key="2">
    <source>
        <dbReference type="Proteomes" id="UP000223366"/>
    </source>
</evidence>
<evidence type="ECO:0000313" key="1">
    <source>
        <dbReference type="EMBL" id="PFV35659.1"/>
    </source>
</evidence>
<comment type="caution">
    <text evidence="1">The sequence shown here is derived from an EMBL/GenBank/DDBJ whole genome shotgun (WGS) entry which is preliminary data.</text>
</comment>
<dbReference type="EMBL" id="NVDU01000003">
    <property type="protein sequence ID" value="PFV35659.1"/>
    <property type="molecule type" value="Genomic_DNA"/>
</dbReference>
<accession>A0A9X7GFW5</accession>
<sequence>MKMESSYIKALKHTKDKVKFILEKYPDTRNSDNLLCTTYWQKIDNVEDIHGIPFATGTEVIRRARQALNEKGIFLATDPEVLRKRRQCAKEVRAGIKAI</sequence>
<gene>
    <name evidence="1" type="ORF">COK99_01170</name>
</gene>
<name>A0A9X7GFW5_BACTU</name>
<reference evidence="1 2" key="1">
    <citation type="submission" date="2017-09" db="EMBL/GenBank/DDBJ databases">
        <title>Large-scale bioinformatics analysis of Bacillus genomes uncovers conserved roles of natural products in bacterial physiology.</title>
        <authorList>
            <consortium name="Agbiome Team Llc"/>
            <person name="Bleich R.M."/>
            <person name="Grubbs K.J."/>
            <person name="Santa Maria K.C."/>
            <person name="Allen S.E."/>
            <person name="Farag S."/>
            <person name="Shank E.A."/>
            <person name="Bowers A."/>
        </authorList>
    </citation>
    <scope>NUCLEOTIDE SEQUENCE [LARGE SCALE GENOMIC DNA]</scope>
    <source>
        <strain evidence="1 2">AFS060060</strain>
    </source>
</reference>
<dbReference type="Proteomes" id="UP000223366">
    <property type="component" value="Unassembled WGS sequence"/>
</dbReference>